<dbReference type="GO" id="GO:0007018">
    <property type="term" value="P:microtubule-based movement"/>
    <property type="evidence" value="ECO:0007669"/>
    <property type="project" value="InterPro"/>
</dbReference>
<gene>
    <name evidence="13" type="ORF">Ctob_001689</name>
</gene>
<feature type="region of interest" description="Disordered" evidence="11">
    <location>
        <begin position="1"/>
        <end position="23"/>
    </location>
</feature>
<dbReference type="GO" id="GO:0008574">
    <property type="term" value="F:plus-end-directed microtubule motor activity"/>
    <property type="evidence" value="ECO:0007669"/>
    <property type="project" value="TreeGrafter"/>
</dbReference>
<evidence type="ECO:0000256" key="7">
    <source>
        <dbReference type="ARBA" id="ARBA00023212"/>
    </source>
</evidence>
<protein>
    <recommendedName>
        <fullName evidence="9">Kinesin-like protein</fullName>
    </recommendedName>
</protein>
<dbReference type="PROSITE" id="PS50067">
    <property type="entry name" value="KINESIN_MOTOR_2"/>
    <property type="match status" value="1"/>
</dbReference>
<keyword evidence="5 8" id="KW-0067">ATP-binding</keyword>
<keyword evidence="7" id="KW-0206">Cytoskeleton</keyword>
<dbReference type="GO" id="GO:0008017">
    <property type="term" value="F:microtubule binding"/>
    <property type="evidence" value="ECO:0007669"/>
    <property type="project" value="InterPro"/>
</dbReference>
<feature type="domain" description="Kinesin motor" evidence="12">
    <location>
        <begin position="22"/>
        <end position="345"/>
    </location>
</feature>
<dbReference type="PROSITE" id="PS00411">
    <property type="entry name" value="KINESIN_MOTOR_1"/>
    <property type="match status" value="1"/>
</dbReference>
<dbReference type="Pfam" id="PF00225">
    <property type="entry name" value="Kinesin"/>
    <property type="match status" value="1"/>
</dbReference>
<dbReference type="GO" id="GO:0072686">
    <property type="term" value="C:mitotic spindle"/>
    <property type="evidence" value="ECO:0007669"/>
    <property type="project" value="TreeGrafter"/>
</dbReference>
<keyword evidence="2" id="KW-0963">Cytoplasm</keyword>
<dbReference type="GO" id="GO:0051231">
    <property type="term" value="P:spindle elongation"/>
    <property type="evidence" value="ECO:0007669"/>
    <property type="project" value="TreeGrafter"/>
</dbReference>
<dbReference type="Proteomes" id="UP000037460">
    <property type="component" value="Unassembled WGS sequence"/>
</dbReference>
<dbReference type="GO" id="GO:0005876">
    <property type="term" value="C:spindle microtubule"/>
    <property type="evidence" value="ECO:0007669"/>
    <property type="project" value="TreeGrafter"/>
</dbReference>
<dbReference type="SMART" id="SM00129">
    <property type="entry name" value="KISc"/>
    <property type="match status" value="1"/>
</dbReference>
<keyword evidence="4 8" id="KW-0547">Nucleotide-binding</keyword>
<dbReference type="Gene3D" id="3.40.850.10">
    <property type="entry name" value="Kinesin motor domain"/>
    <property type="match status" value="1"/>
</dbReference>
<evidence type="ECO:0000256" key="1">
    <source>
        <dbReference type="ARBA" id="ARBA00004245"/>
    </source>
</evidence>
<dbReference type="OrthoDB" id="3176171at2759"/>
<dbReference type="InterPro" id="IPR036961">
    <property type="entry name" value="Kinesin_motor_dom_sf"/>
</dbReference>
<keyword evidence="6 8" id="KW-0505">Motor protein</keyword>
<evidence type="ECO:0000256" key="5">
    <source>
        <dbReference type="ARBA" id="ARBA00022840"/>
    </source>
</evidence>
<sequence length="871" mass="94801">MAPKKTSSAAKDKGEGEEGASRVHVVVRIRPPVRKDEKFGEGSEALQYDAEKNMLFLLAKDDTGKAIPKQYVFDKVLWKDSVQQDAWEAAGLSVVKSVLQGYTGCVMCYGQTGAGKTFTLANEKPGQEGVMIQAFHYIFNTLKEERELKYEVQIAYQQVYLDGISDLLQPNTPVELREDPKEGVYVSGAKWQDCTTTQEAIATLQKGNSNRATSATKMNADSSRSHAILMLKVKCTGGTRTLNGMLYLVDLAGSERIKKSGVEGAGLDEAKAINQSLTTLGRCIEVLASGKKEKPPFRESKLTRLLSNAIGGGAKTTLIVCTAPTMTDQFETTNTLDFGQQAMNVVVRAKVNASTDYGSLTASLLQQRDKKQKAIRELEATVLRELGPKLDEVYDLEAKCKDSAMQVELMEEKVDMEKDRCAKAKALGETEAEADQAKMVQLLNERAKTTEELERVLLSLSTDPEMKRIQTEHEQEKADVTKRSMLLQEQLRTSESAERAEGRKVEAKLDGVIHTARNLGQIAVYFLQTGAMEEAANFFMRAKAIFDDCLGTEHPQTVQWHEDLFFLIHAPTIQAMVKDAQRTIAPPEGFDASALDAMEDEGGMPAQNWWMGNLFDMNTRTGDRGDEDEDLSSQWWMQNLYTMGSHSSGPRVDDSAEEASYMHVIFGTPRGGTNTSRGVNTARGGPAFTPRGTLVALSQAGGKAGAALSLGMPLKQAGIPENSAAEDAVNMGFAKDWVTQIFATPRGHGGDDDEKSMALRVAEAAQWLHENFGLGGVSGSDTATSSGSSMAGTRTPRTAEMENAYAAMSQLFTPRGKQDTSLRGLTVKTDDAVMAAAMKAALSTPRQSSQVVDDAPMAGAVNKMFKGRQAL</sequence>
<dbReference type="CDD" id="cd00106">
    <property type="entry name" value="KISc"/>
    <property type="match status" value="1"/>
</dbReference>
<dbReference type="GO" id="GO:0005524">
    <property type="term" value="F:ATP binding"/>
    <property type="evidence" value="ECO:0007669"/>
    <property type="project" value="UniProtKB-UniRule"/>
</dbReference>
<evidence type="ECO:0000256" key="4">
    <source>
        <dbReference type="ARBA" id="ARBA00022741"/>
    </source>
</evidence>
<evidence type="ECO:0000259" key="12">
    <source>
        <dbReference type="PROSITE" id="PS50067"/>
    </source>
</evidence>
<evidence type="ECO:0000256" key="8">
    <source>
        <dbReference type="PROSITE-ProRule" id="PRU00283"/>
    </source>
</evidence>
<dbReference type="PANTHER" id="PTHR47970">
    <property type="entry name" value="KINESIN-LIKE PROTEIN KIF11"/>
    <property type="match status" value="1"/>
</dbReference>
<dbReference type="PANTHER" id="PTHR47970:SF30">
    <property type="entry name" value="KINESIN-LIKE PROTEIN"/>
    <property type="match status" value="1"/>
</dbReference>
<evidence type="ECO:0000256" key="2">
    <source>
        <dbReference type="ARBA" id="ARBA00022490"/>
    </source>
</evidence>
<keyword evidence="10" id="KW-0175">Coiled coil</keyword>
<evidence type="ECO:0000256" key="6">
    <source>
        <dbReference type="ARBA" id="ARBA00023175"/>
    </source>
</evidence>
<dbReference type="PRINTS" id="PR00380">
    <property type="entry name" value="KINESINHEAVY"/>
</dbReference>
<accession>A0A0M0JI91</accession>
<proteinExistence type="inferred from homology"/>
<evidence type="ECO:0000256" key="11">
    <source>
        <dbReference type="SAM" id="MobiDB-lite"/>
    </source>
</evidence>
<name>A0A0M0JI91_9EUKA</name>
<dbReference type="InterPro" id="IPR019821">
    <property type="entry name" value="Kinesin_motor_CS"/>
</dbReference>
<organism evidence="13 14">
    <name type="scientific">Chrysochromulina tobinii</name>
    <dbReference type="NCBI Taxonomy" id="1460289"/>
    <lineage>
        <taxon>Eukaryota</taxon>
        <taxon>Haptista</taxon>
        <taxon>Haptophyta</taxon>
        <taxon>Prymnesiophyceae</taxon>
        <taxon>Prymnesiales</taxon>
        <taxon>Chrysochromulinaceae</taxon>
        <taxon>Chrysochromulina</taxon>
    </lineage>
</organism>
<feature type="coiled-coil region" evidence="10">
    <location>
        <begin position="407"/>
        <end position="452"/>
    </location>
</feature>
<evidence type="ECO:0000313" key="13">
    <source>
        <dbReference type="EMBL" id="KOO26037.1"/>
    </source>
</evidence>
<dbReference type="SUPFAM" id="SSF52540">
    <property type="entry name" value="P-loop containing nucleoside triphosphate hydrolases"/>
    <property type="match status" value="1"/>
</dbReference>
<comment type="caution">
    <text evidence="13">The sequence shown here is derived from an EMBL/GenBank/DDBJ whole genome shotgun (WGS) entry which is preliminary data.</text>
</comment>
<reference evidence="14" key="1">
    <citation type="journal article" date="2015" name="PLoS Genet.">
        <title>Genome Sequence and Transcriptome Analyses of Chrysochromulina tobin: Metabolic Tools for Enhanced Algal Fitness in the Prominent Order Prymnesiales (Haptophyceae).</title>
        <authorList>
            <person name="Hovde B.T."/>
            <person name="Deodato C.R."/>
            <person name="Hunsperger H.M."/>
            <person name="Ryken S.A."/>
            <person name="Yost W."/>
            <person name="Jha R.K."/>
            <person name="Patterson J."/>
            <person name="Monnat R.J. Jr."/>
            <person name="Barlow S.B."/>
            <person name="Starkenburg S.R."/>
            <person name="Cattolico R.A."/>
        </authorList>
    </citation>
    <scope>NUCLEOTIDE SEQUENCE</scope>
    <source>
        <strain evidence="14">CCMP291</strain>
    </source>
</reference>
<evidence type="ECO:0000256" key="9">
    <source>
        <dbReference type="RuleBase" id="RU000394"/>
    </source>
</evidence>
<dbReference type="InterPro" id="IPR027417">
    <property type="entry name" value="P-loop_NTPase"/>
</dbReference>
<dbReference type="EMBL" id="JWZX01002898">
    <property type="protein sequence ID" value="KOO26037.1"/>
    <property type="molecule type" value="Genomic_DNA"/>
</dbReference>
<dbReference type="AlphaFoldDB" id="A0A0M0JI91"/>
<evidence type="ECO:0000313" key="14">
    <source>
        <dbReference type="Proteomes" id="UP000037460"/>
    </source>
</evidence>
<keyword evidence="14" id="KW-1185">Reference proteome</keyword>
<evidence type="ECO:0000256" key="10">
    <source>
        <dbReference type="SAM" id="Coils"/>
    </source>
</evidence>
<feature type="binding site" evidence="8">
    <location>
        <begin position="110"/>
        <end position="117"/>
    </location>
    <ligand>
        <name>ATP</name>
        <dbReference type="ChEBI" id="CHEBI:30616"/>
    </ligand>
</feature>
<keyword evidence="3 9" id="KW-0493">Microtubule</keyword>
<dbReference type="GO" id="GO:0090307">
    <property type="term" value="P:mitotic spindle assembly"/>
    <property type="evidence" value="ECO:0007669"/>
    <property type="project" value="TreeGrafter"/>
</dbReference>
<dbReference type="InterPro" id="IPR047149">
    <property type="entry name" value="KIF11-like"/>
</dbReference>
<dbReference type="InterPro" id="IPR001752">
    <property type="entry name" value="Kinesin_motor_dom"/>
</dbReference>
<feature type="compositionally biased region" description="Basic and acidic residues" evidence="11">
    <location>
        <begin position="10"/>
        <end position="21"/>
    </location>
</feature>
<comment type="similarity">
    <text evidence="8 9">Belongs to the TRAFAC class myosin-kinesin ATPase superfamily. Kinesin family.</text>
</comment>
<evidence type="ECO:0000256" key="3">
    <source>
        <dbReference type="ARBA" id="ARBA00022701"/>
    </source>
</evidence>
<comment type="subcellular location">
    <subcellularLocation>
        <location evidence="1">Cytoplasm</location>
        <location evidence="1">Cytoskeleton</location>
    </subcellularLocation>
</comment>